<keyword evidence="3" id="KW-0677">Repeat</keyword>
<feature type="region of interest" description="Disordered" evidence="6">
    <location>
        <begin position="486"/>
        <end position="513"/>
    </location>
</feature>
<keyword evidence="4" id="KW-1015">Disulfide bond</keyword>
<evidence type="ECO:0000256" key="6">
    <source>
        <dbReference type="SAM" id="MobiDB-lite"/>
    </source>
</evidence>
<dbReference type="Gene3D" id="2.60.40.10">
    <property type="entry name" value="Immunoglobulins"/>
    <property type="match status" value="1"/>
</dbReference>
<dbReference type="InterPro" id="IPR003599">
    <property type="entry name" value="Ig_sub"/>
</dbReference>
<keyword evidence="7" id="KW-1133">Transmembrane helix</keyword>
<dbReference type="EMBL" id="GEDC01018218">
    <property type="protein sequence ID" value="JAS19080.1"/>
    <property type="molecule type" value="Transcribed_RNA"/>
</dbReference>
<sequence length="630" mass="69013">MIILVSALIALTGVYGNSGSCPSVCVCKWKGGKQTVECTDRALLTVPENIDPETQVLDMSSNNLQILAKETFIRAGLLNLQKVYLKSCKLGQIDNRAFLGLTNLVELDMSNNLLTSIPSGTFEDVRFLRELILARNPIQKIEGNAFKTVPGLVKLDLSRCDIQSIAPRAFEGVQLLESLKLNGNKLSELKPKTVETLSKLHGVELHDNPWICDCNLRAAKLWLTNNNIPYPISPTCSGGPDRVLDRTFAELEVDDFACRPGIRLDSRYVEATAGENATILCKIDSIPTAHITWYWNSRQLANNSAFSPSQRVHIIETGNFEKRSTLVITNVQETDSGEFNCLAENRAGNIEANYTLHVTNRGVGMASLGSGQIAGLSAALVILILFILFIILVLLVRLRRMPFAETKTPGQLEVVANGNAINSNNKLASSPITVETSSFTERKNIPSELHLNPIQKPPRVAEISYTTSHFDGGSVLTKFSAPISNPDLINDTKRPDEDDTIQQRPTSGEYNRVGESLYPSGLWDSQKSSEFLHRTASTGYGLDSNDKTPIIDGDEEYSCRALEGYPPDYGLPIPSTSPGVSPTNPPHPSAKTLRVWQRGVPVLPPVTALKRVLTRNSPDEGYQEGCGTDV</sequence>
<dbReference type="FunFam" id="3.80.10.10:FF:000082">
    <property type="entry name" value="Leucine-rich repeat-containing 24"/>
    <property type="match status" value="1"/>
</dbReference>
<accession>A0A1B6D059</accession>
<dbReference type="SMART" id="SM00408">
    <property type="entry name" value="IGc2"/>
    <property type="match status" value="1"/>
</dbReference>
<dbReference type="InterPro" id="IPR013098">
    <property type="entry name" value="Ig_I-set"/>
</dbReference>
<dbReference type="InterPro" id="IPR003598">
    <property type="entry name" value="Ig_sub2"/>
</dbReference>
<keyword evidence="5" id="KW-0325">Glycoprotein</keyword>
<dbReference type="GO" id="GO:0071944">
    <property type="term" value="C:cell periphery"/>
    <property type="evidence" value="ECO:0007669"/>
    <property type="project" value="UniProtKB-ARBA"/>
</dbReference>
<evidence type="ECO:0000256" key="2">
    <source>
        <dbReference type="ARBA" id="ARBA00022729"/>
    </source>
</evidence>
<dbReference type="Pfam" id="PF00560">
    <property type="entry name" value="LRR_1"/>
    <property type="match status" value="1"/>
</dbReference>
<dbReference type="SMART" id="SM00369">
    <property type="entry name" value="LRR_TYP"/>
    <property type="match status" value="6"/>
</dbReference>
<evidence type="ECO:0000256" key="4">
    <source>
        <dbReference type="ARBA" id="ARBA00023157"/>
    </source>
</evidence>
<dbReference type="SMART" id="SM00082">
    <property type="entry name" value="LRRCT"/>
    <property type="match status" value="1"/>
</dbReference>
<dbReference type="SUPFAM" id="SSF52058">
    <property type="entry name" value="L domain-like"/>
    <property type="match status" value="1"/>
</dbReference>
<dbReference type="PANTHER" id="PTHR45842">
    <property type="entry name" value="SYNAPTIC ADHESION-LIKE MOLECULE SALM"/>
    <property type="match status" value="1"/>
</dbReference>
<dbReference type="InterPro" id="IPR003591">
    <property type="entry name" value="Leu-rich_rpt_typical-subtyp"/>
</dbReference>
<dbReference type="Pfam" id="PF07679">
    <property type="entry name" value="I-set"/>
    <property type="match status" value="1"/>
</dbReference>
<dbReference type="Gene3D" id="3.80.10.10">
    <property type="entry name" value="Ribonuclease Inhibitor"/>
    <property type="match status" value="2"/>
</dbReference>
<dbReference type="InterPro" id="IPR050467">
    <property type="entry name" value="LRFN"/>
</dbReference>
<evidence type="ECO:0000256" key="7">
    <source>
        <dbReference type="SAM" id="Phobius"/>
    </source>
</evidence>
<keyword evidence="7" id="KW-0812">Transmembrane</keyword>
<feature type="transmembrane region" description="Helical" evidence="7">
    <location>
        <begin position="373"/>
        <end position="396"/>
    </location>
</feature>
<evidence type="ECO:0000256" key="5">
    <source>
        <dbReference type="ARBA" id="ARBA00023180"/>
    </source>
</evidence>
<dbReference type="GO" id="GO:0016020">
    <property type="term" value="C:membrane"/>
    <property type="evidence" value="ECO:0007669"/>
    <property type="project" value="UniProtKB-SubCell"/>
</dbReference>
<dbReference type="Pfam" id="PF13855">
    <property type="entry name" value="LRR_8"/>
    <property type="match status" value="1"/>
</dbReference>
<dbReference type="PANTHER" id="PTHR45842:SF12">
    <property type="entry name" value="KEKKON 5, ISOFORM A"/>
    <property type="match status" value="1"/>
</dbReference>
<feature type="domain" description="Ig-like" evidence="9">
    <location>
        <begin position="260"/>
        <end position="357"/>
    </location>
</feature>
<dbReference type="InterPro" id="IPR007110">
    <property type="entry name" value="Ig-like_dom"/>
</dbReference>
<evidence type="ECO:0000313" key="10">
    <source>
        <dbReference type="EMBL" id="JAS19080.1"/>
    </source>
</evidence>
<evidence type="ECO:0000256" key="3">
    <source>
        <dbReference type="ARBA" id="ARBA00022737"/>
    </source>
</evidence>
<evidence type="ECO:0000259" key="9">
    <source>
        <dbReference type="PROSITE" id="PS50835"/>
    </source>
</evidence>
<dbReference type="SUPFAM" id="SSF48726">
    <property type="entry name" value="Immunoglobulin"/>
    <property type="match status" value="1"/>
</dbReference>
<protein>
    <recommendedName>
        <fullName evidence="9">Ig-like domain-containing protein</fullName>
    </recommendedName>
</protein>
<reference evidence="10" key="1">
    <citation type="submission" date="2015-12" db="EMBL/GenBank/DDBJ databases">
        <title>De novo transcriptome assembly of four potential Pierce s Disease insect vectors from Arizona vineyards.</title>
        <authorList>
            <person name="Tassone E.E."/>
        </authorList>
    </citation>
    <scope>NUCLEOTIDE SEQUENCE</scope>
</reference>
<dbReference type="InterPro" id="IPR032675">
    <property type="entry name" value="LRR_dom_sf"/>
</dbReference>
<keyword evidence="2 8" id="KW-0732">Signal</keyword>
<keyword evidence="7" id="KW-0472">Membrane</keyword>
<proteinExistence type="predicted"/>
<keyword evidence="1" id="KW-0433">Leucine-rich repeat</keyword>
<feature type="signal peptide" evidence="8">
    <location>
        <begin position="1"/>
        <end position="16"/>
    </location>
</feature>
<dbReference type="InterPro" id="IPR001611">
    <property type="entry name" value="Leu-rich_rpt"/>
</dbReference>
<gene>
    <name evidence="10" type="ORF">g.10301</name>
</gene>
<dbReference type="PROSITE" id="PS51450">
    <property type="entry name" value="LRR"/>
    <property type="match status" value="1"/>
</dbReference>
<name>A0A1B6D059_9HEMI</name>
<evidence type="ECO:0000256" key="1">
    <source>
        <dbReference type="ARBA" id="ARBA00022614"/>
    </source>
</evidence>
<dbReference type="PROSITE" id="PS50835">
    <property type="entry name" value="IG_LIKE"/>
    <property type="match status" value="1"/>
</dbReference>
<dbReference type="InterPro" id="IPR013783">
    <property type="entry name" value="Ig-like_fold"/>
</dbReference>
<evidence type="ECO:0000256" key="8">
    <source>
        <dbReference type="SAM" id="SignalP"/>
    </source>
</evidence>
<organism evidence="10">
    <name type="scientific">Clastoptera arizonana</name>
    <name type="common">Arizona spittle bug</name>
    <dbReference type="NCBI Taxonomy" id="38151"/>
    <lineage>
        <taxon>Eukaryota</taxon>
        <taxon>Metazoa</taxon>
        <taxon>Ecdysozoa</taxon>
        <taxon>Arthropoda</taxon>
        <taxon>Hexapoda</taxon>
        <taxon>Insecta</taxon>
        <taxon>Pterygota</taxon>
        <taxon>Neoptera</taxon>
        <taxon>Paraneoptera</taxon>
        <taxon>Hemiptera</taxon>
        <taxon>Auchenorrhyncha</taxon>
        <taxon>Cercopoidea</taxon>
        <taxon>Clastopteridae</taxon>
        <taxon>Clastoptera</taxon>
    </lineage>
</organism>
<dbReference type="AlphaFoldDB" id="A0A1B6D059"/>
<dbReference type="SMART" id="SM00409">
    <property type="entry name" value="IG"/>
    <property type="match status" value="1"/>
</dbReference>
<dbReference type="InterPro" id="IPR036179">
    <property type="entry name" value="Ig-like_dom_sf"/>
</dbReference>
<dbReference type="InterPro" id="IPR000483">
    <property type="entry name" value="Cys-rich_flank_reg_C"/>
</dbReference>
<feature type="chain" id="PRO_5008580822" description="Ig-like domain-containing protein" evidence="8">
    <location>
        <begin position="17"/>
        <end position="630"/>
    </location>
</feature>